<feature type="compositionally biased region" description="Basic and acidic residues" evidence="1">
    <location>
        <begin position="439"/>
        <end position="452"/>
    </location>
</feature>
<proteinExistence type="predicted"/>
<feature type="region of interest" description="Disordered" evidence="1">
    <location>
        <begin position="816"/>
        <end position="841"/>
    </location>
</feature>
<feature type="region of interest" description="Disordered" evidence="1">
    <location>
        <begin position="177"/>
        <end position="208"/>
    </location>
</feature>
<feature type="compositionally biased region" description="Polar residues" evidence="1">
    <location>
        <begin position="656"/>
        <end position="673"/>
    </location>
</feature>
<keyword evidence="2" id="KW-0472">Membrane</keyword>
<feature type="compositionally biased region" description="Basic and acidic residues" evidence="1">
    <location>
        <begin position="893"/>
        <end position="903"/>
    </location>
</feature>
<feature type="compositionally biased region" description="Polar residues" evidence="1">
    <location>
        <begin position="365"/>
        <end position="379"/>
    </location>
</feature>
<name>A0AAV4GW50_9GAST</name>
<feature type="compositionally biased region" description="Polar residues" evidence="1">
    <location>
        <begin position="904"/>
        <end position="919"/>
    </location>
</feature>
<dbReference type="AlphaFoldDB" id="A0AAV4GW50"/>
<comment type="caution">
    <text evidence="3">The sequence shown here is derived from an EMBL/GenBank/DDBJ whole genome shotgun (WGS) entry which is preliminary data.</text>
</comment>
<feature type="region of interest" description="Disordered" evidence="1">
    <location>
        <begin position="861"/>
        <end position="940"/>
    </location>
</feature>
<feature type="compositionally biased region" description="Basic and acidic residues" evidence="1">
    <location>
        <begin position="641"/>
        <end position="650"/>
    </location>
</feature>
<feature type="transmembrane region" description="Helical" evidence="2">
    <location>
        <begin position="1168"/>
        <end position="1192"/>
    </location>
</feature>
<keyword evidence="2" id="KW-1133">Transmembrane helix</keyword>
<feature type="region of interest" description="Disordered" evidence="1">
    <location>
        <begin position="536"/>
        <end position="681"/>
    </location>
</feature>
<feature type="region of interest" description="Disordered" evidence="1">
    <location>
        <begin position="365"/>
        <end position="397"/>
    </location>
</feature>
<feature type="region of interest" description="Disordered" evidence="1">
    <location>
        <begin position="479"/>
        <end position="498"/>
    </location>
</feature>
<feature type="compositionally biased region" description="Low complexity" evidence="1">
    <location>
        <begin position="142"/>
        <end position="152"/>
    </location>
</feature>
<sequence>MREAYLEECRRHDYMISPTASRTSVLQGIENLCEDDVIDKSTVATLTSAIQESLGTTDQQISQLCQQLKGQLFTKGFLIRVSAVLCSTSVNVTETHITGLNRQVEEINKALLAIVSKENLQFCSPGQDCESRCSISNDKPGVSSSVSDSNNKSDVHNGSVTGRNKVKPVAAVRSNLCKSSPSFSGPSGAVKSAQIRPRSDVNPTKFDPTKVKEQTVGSFYESLPKSGHNAIANPCSEDLKTSPYLPQNCENSVECGNTAQMNDGSEDEEESPYDNVITLQEYLSSTSTMFRRKKSNASRTDLERSNTLSSKDNFLAVTSKHVAPSNIPRSQESTTQSPHLGRHFQMLKMTTGFDFVLDDNATDTQQLNESSEARNNSSKSDNHPKNNIVDSHASAGGVSTAVDPKIAEAKNRLSSHDELNLDVNISSDTLCASAPQGMPDHDKSDEKDKGERALTNVDQDSHAPASVITVSNPQATIIGPENEKERTDSPRLTPSAPPACEVLTSTAQTKTSARSHTLQTVTVSATATSAWTPVVARNPAGEDKTSAGLPVVDLAGSSPTPGKTMDAPQRHPSIPLRSPPTSRGGVSSVPPPVAKKPVSYGSGKAPPPVPRVKPVLKPSQSAHAQLSNSTVDHTATTSFNKIDENSDSNKDFGSPRSHSSPVTSPFISKSPNPVGTAPKLGALASERKGSVNGIAELFGGRNISQSVQNSYVNSSDKVNKTNRKSRDYTPSPPVPARKRASGTINSLGEDTDPQKTTYSQVEKEETCSKLNRDNDKCVTEKSEEEHNLPAIQTACRHSVLAADAVAWPKGLDHPELKCSANGEESDSKAEQSGESGGIGELVGRTHSSLIFIHGRLHRGGTVATDTEDTSLPTDTQTEQRSPAAHDLGSVVKGSEDKFRKTPEETSSSSRIYSQDSVDTLVNPEEYEEDRRPSLDRSVSFTSDQDVKEAIFCLDAIIKSEPMERNPSLRLSSASTTSSVGSNSRPLSTPTSPIPLRRQQELGVSNVSTSSRRKSSTASYENWTINRAVTRLITSATDFDFGSEEDEEEQDAEEEVDDGVSEGVASPFPMKRDVPAKGSNDSGLCDDISVTSESGHMTTTGSSTDGGVVDLVEGKIRDLKTLKLMTECAEEDEDEMEGGGGILDTHRRKFHSHREKHDQDMDSICEYALPMYLINAISLLMLFTLPGFVTCIIHECALHC</sequence>
<feature type="region of interest" description="Disordered" evidence="1">
    <location>
        <begin position="140"/>
        <end position="165"/>
    </location>
</feature>
<organism evidence="3 4">
    <name type="scientific">Elysia marginata</name>
    <dbReference type="NCBI Taxonomy" id="1093978"/>
    <lineage>
        <taxon>Eukaryota</taxon>
        <taxon>Metazoa</taxon>
        <taxon>Spiralia</taxon>
        <taxon>Lophotrochozoa</taxon>
        <taxon>Mollusca</taxon>
        <taxon>Gastropoda</taxon>
        <taxon>Heterobranchia</taxon>
        <taxon>Euthyneura</taxon>
        <taxon>Panpulmonata</taxon>
        <taxon>Sacoglossa</taxon>
        <taxon>Placobranchoidea</taxon>
        <taxon>Plakobranchidae</taxon>
        <taxon>Elysia</taxon>
    </lineage>
</organism>
<feature type="region of interest" description="Disordered" evidence="1">
    <location>
        <begin position="321"/>
        <end position="340"/>
    </location>
</feature>
<feature type="region of interest" description="Disordered" evidence="1">
    <location>
        <begin position="965"/>
        <end position="1018"/>
    </location>
</feature>
<evidence type="ECO:0000256" key="1">
    <source>
        <dbReference type="SAM" id="MobiDB-lite"/>
    </source>
</evidence>
<evidence type="ECO:0000313" key="4">
    <source>
        <dbReference type="Proteomes" id="UP000762676"/>
    </source>
</evidence>
<feature type="compositionally biased region" description="Low complexity" evidence="1">
    <location>
        <begin position="967"/>
        <end position="984"/>
    </location>
</feature>
<feature type="compositionally biased region" description="Basic and acidic residues" evidence="1">
    <location>
        <begin position="761"/>
        <end position="786"/>
    </location>
</feature>
<feature type="compositionally biased region" description="Low complexity" evidence="1">
    <location>
        <begin position="579"/>
        <end position="588"/>
    </location>
</feature>
<evidence type="ECO:0000313" key="3">
    <source>
        <dbReference type="EMBL" id="GFR88890.1"/>
    </source>
</evidence>
<feature type="compositionally biased region" description="Low complexity" evidence="1">
    <location>
        <begin position="1090"/>
        <end position="1105"/>
    </location>
</feature>
<dbReference type="Proteomes" id="UP000762676">
    <property type="component" value="Unassembled WGS sequence"/>
</dbReference>
<feature type="region of interest" description="Disordered" evidence="1">
    <location>
        <begin position="430"/>
        <end position="458"/>
    </location>
</feature>
<feature type="compositionally biased region" description="Acidic residues" evidence="1">
    <location>
        <begin position="1040"/>
        <end position="1059"/>
    </location>
</feature>
<feature type="region of interest" description="Disordered" evidence="1">
    <location>
        <begin position="1039"/>
        <end position="1105"/>
    </location>
</feature>
<accession>A0AAV4GW50</accession>
<feature type="compositionally biased region" description="Polar residues" evidence="1">
    <location>
        <begin position="327"/>
        <end position="338"/>
    </location>
</feature>
<reference evidence="3 4" key="1">
    <citation type="journal article" date="2021" name="Elife">
        <title>Chloroplast acquisition without the gene transfer in kleptoplastic sea slugs, Plakobranchus ocellatus.</title>
        <authorList>
            <person name="Maeda T."/>
            <person name="Takahashi S."/>
            <person name="Yoshida T."/>
            <person name="Shimamura S."/>
            <person name="Takaki Y."/>
            <person name="Nagai Y."/>
            <person name="Toyoda A."/>
            <person name="Suzuki Y."/>
            <person name="Arimoto A."/>
            <person name="Ishii H."/>
            <person name="Satoh N."/>
            <person name="Nishiyama T."/>
            <person name="Hasebe M."/>
            <person name="Maruyama T."/>
            <person name="Minagawa J."/>
            <person name="Obokata J."/>
            <person name="Shigenobu S."/>
        </authorList>
    </citation>
    <scope>NUCLEOTIDE SEQUENCE [LARGE SCALE GENOMIC DNA]</scope>
</reference>
<feature type="region of interest" description="Disordered" evidence="1">
    <location>
        <begin position="708"/>
        <end position="786"/>
    </location>
</feature>
<gene>
    <name evidence="3" type="ORF">ElyMa_000779900</name>
</gene>
<feature type="compositionally biased region" description="Polar residues" evidence="1">
    <location>
        <begin position="869"/>
        <end position="880"/>
    </location>
</feature>
<dbReference type="EMBL" id="BMAT01001600">
    <property type="protein sequence ID" value="GFR88890.1"/>
    <property type="molecule type" value="Genomic_DNA"/>
</dbReference>
<keyword evidence="2" id="KW-0812">Transmembrane</keyword>
<protein>
    <submittedName>
        <fullName evidence="3">Uncharacterized protein</fullName>
    </submittedName>
</protein>
<keyword evidence="4" id="KW-1185">Reference proteome</keyword>
<feature type="compositionally biased region" description="Polar residues" evidence="1">
    <location>
        <begin position="619"/>
        <end position="640"/>
    </location>
</feature>
<evidence type="ECO:0000256" key="2">
    <source>
        <dbReference type="SAM" id="Phobius"/>
    </source>
</evidence>
<feature type="compositionally biased region" description="Polar residues" evidence="1">
    <location>
        <begin position="742"/>
        <end position="760"/>
    </location>
</feature>